<reference evidence="1" key="1">
    <citation type="submission" date="2023-07" db="EMBL/GenBank/DDBJ databases">
        <title>Black Yeasts Isolated from many extreme environments.</title>
        <authorList>
            <person name="Coleine C."/>
            <person name="Stajich J.E."/>
            <person name="Selbmann L."/>
        </authorList>
    </citation>
    <scope>NUCLEOTIDE SEQUENCE</scope>
    <source>
        <strain evidence="1">CCFEE 5714</strain>
    </source>
</reference>
<evidence type="ECO:0000313" key="1">
    <source>
        <dbReference type="EMBL" id="KAK3710440.1"/>
    </source>
</evidence>
<organism evidence="1 2">
    <name type="scientific">Vermiconidia calcicola</name>
    <dbReference type="NCBI Taxonomy" id="1690605"/>
    <lineage>
        <taxon>Eukaryota</taxon>
        <taxon>Fungi</taxon>
        <taxon>Dikarya</taxon>
        <taxon>Ascomycota</taxon>
        <taxon>Pezizomycotina</taxon>
        <taxon>Dothideomycetes</taxon>
        <taxon>Dothideomycetidae</taxon>
        <taxon>Mycosphaerellales</taxon>
        <taxon>Extremaceae</taxon>
        <taxon>Vermiconidia</taxon>
    </lineage>
</organism>
<dbReference type="Proteomes" id="UP001281147">
    <property type="component" value="Unassembled WGS sequence"/>
</dbReference>
<sequence length="491" mass="53513">MAQLLLKNGIALIHDESEHVQAVKTDILVEGNRIAKIGGNISSPQAEVIYCTDKIISPGFIDTHHHVWQTQLKGRHADHTLVNYYPTGNFTAKLFTAEDTFWGQLGGCLEMIDCGTTSVADFAHINMSPEHNYKAIAATVAAGMRSVYGFSPNPRLSSTVPFTIDINGLGGHSMPTFDELGKASPWGDGRVTLGLAYDGFPWAPKEYLDMLMAKVDEFGIKVIQTHVLWRPGKPSIPQKIDEHGFLDKRFLTSHSSMSKEDADLYRKRGVHYSSTPSTELQMAMGFPVAAFRHDLGVRDLGSLGVDCHTNNSAFIPGEARIGLQSARAARGEAAAEKGKTPVTVGYTVQEAFNLATIRGAHAMKIEDMAGSIAEGKFADLVIFDANSPSMVCVGVHDPVAAIVLHSSPADVDTVIIDGIVRKRDGRLIDVKLDESAKQVAGKESVSWKDVAMNLIKTRERIQSEAEKIDHKDAERKVMEAFYISADELGDP</sequence>
<comment type="caution">
    <text evidence="1">The sequence shown here is derived from an EMBL/GenBank/DDBJ whole genome shotgun (WGS) entry which is preliminary data.</text>
</comment>
<proteinExistence type="predicted"/>
<name>A0ACC3N6X3_9PEZI</name>
<gene>
    <name evidence="1" type="ORF">LTR37_010283</name>
</gene>
<accession>A0ACC3N6X3</accession>
<protein>
    <submittedName>
        <fullName evidence="1">Uncharacterized protein</fullName>
    </submittedName>
</protein>
<dbReference type="EMBL" id="JAUTXU010000084">
    <property type="protein sequence ID" value="KAK3710440.1"/>
    <property type="molecule type" value="Genomic_DNA"/>
</dbReference>
<keyword evidence="2" id="KW-1185">Reference proteome</keyword>
<evidence type="ECO:0000313" key="2">
    <source>
        <dbReference type="Proteomes" id="UP001281147"/>
    </source>
</evidence>